<dbReference type="PANTHER" id="PTHR11846">
    <property type="entry name" value="ADENYLOSUCCINATE SYNTHETASE"/>
    <property type="match status" value="1"/>
</dbReference>
<evidence type="ECO:0000313" key="8">
    <source>
        <dbReference type="EMBL" id="KAK7861188.1"/>
    </source>
</evidence>
<dbReference type="GO" id="GO:0044208">
    <property type="term" value="P:'de novo' AMP biosynthetic process"/>
    <property type="evidence" value="ECO:0007669"/>
    <property type="project" value="TreeGrafter"/>
</dbReference>
<organism evidence="8">
    <name type="scientific">Quercus suber</name>
    <name type="common">Cork oak</name>
    <dbReference type="NCBI Taxonomy" id="58331"/>
    <lineage>
        <taxon>Eukaryota</taxon>
        <taxon>Viridiplantae</taxon>
        <taxon>Streptophyta</taxon>
        <taxon>Embryophyta</taxon>
        <taxon>Tracheophyta</taxon>
        <taxon>Spermatophyta</taxon>
        <taxon>Magnoliopsida</taxon>
        <taxon>eudicotyledons</taxon>
        <taxon>Gunneridae</taxon>
        <taxon>Pentapetalae</taxon>
        <taxon>rosids</taxon>
        <taxon>fabids</taxon>
        <taxon>Fagales</taxon>
        <taxon>Fagaceae</taxon>
        <taxon>Quercus</taxon>
    </lineage>
</organism>
<dbReference type="InterPro" id="IPR018220">
    <property type="entry name" value="Adenylosuccin_syn_GTP-bd"/>
</dbReference>
<gene>
    <name evidence="8" type="primary">PURA</name>
    <name evidence="8" type="ORF">CFP56_024217</name>
</gene>
<evidence type="ECO:0000256" key="6">
    <source>
        <dbReference type="ARBA" id="ARBA00023134"/>
    </source>
</evidence>
<dbReference type="Gene3D" id="3.40.440.10">
    <property type="entry name" value="Adenylosuccinate Synthetase, subunit A, domain 1"/>
    <property type="match status" value="1"/>
</dbReference>
<protein>
    <recommendedName>
        <fullName evidence="7">Adenylosuccinate synthetase</fullName>
        <ecNumber evidence="7">6.3.4.4</ecNumber>
    </recommendedName>
</protein>
<evidence type="ECO:0000256" key="1">
    <source>
        <dbReference type="ARBA" id="ARBA00022598"/>
    </source>
</evidence>
<dbReference type="InterPro" id="IPR027417">
    <property type="entry name" value="P-loop_NTPase"/>
</dbReference>
<sequence length="168" mass="18609">MSLSSLALNSNPIKVPQTPFLGFRHHHLKPIILSRRPNLIFCSSASAFTSLSVAESSTTQGINRIKSLSQVSGVLGCQWGDEGKGKLVDILAHHFDIVARCQVDSAGARYLNKLEEHHDIIGRLRSNDQVTAEHTWASKELLEVIETMPYHELFIHSLEELMARGLGS</sequence>
<dbReference type="PROSITE" id="PS01266">
    <property type="entry name" value="ADENYLOSUCCIN_SYN_1"/>
    <property type="match status" value="1"/>
</dbReference>
<evidence type="ECO:0000256" key="7">
    <source>
        <dbReference type="RuleBase" id="RU000520"/>
    </source>
</evidence>
<keyword evidence="3 7" id="KW-0547">Nucleotide-binding</keyword>
<dbReference type="GO" id="GO:0005737">
    <property type="term" value="C:cytoplasm"/>
    <property type="evidence" value="ECO:0007669"/>
    <property type="project" value="TreeGrafter"/>
</dbReference>
<proteinExistence type="inferred from homology"/>
<dbReference type="SUPFAM" id="SSF52540">
    <property type="entry name" value="P-loop containing nucleoside triphosphate hydrolases"/>
    <property type="match status" value="1"/>
</dbReference>
<dbReference type="EC" id="6.3.4.4" evidence="7"/>
<dbReference type="EMBL" id="PKMF04000003">
    <property type="protein sequence ID" value="KAK7861188.1"/>
    <property type="molecule type" value="Genomic_DNA"/>
</dbReference>
<dbReference type="GO" id="GO:0004019">
    <property type="term" value="F:adenylosuccinate synthase activity"/>
    <property type="evidence" value="ECO:0007669"/>
    <property type="project" value="UniProtKB-EC"/>
</dbReference>
<dbReference type="GO" id="GO:0046872">
    <property type="term" value="F:metal ion binding"/>
    <property type="evidence" value="ECO:0007669"/>
    <property type="project" value="UniProtKB-KW"/>
</dbReference>
<dbReference type="GO" id="GO:0046040">
    <property type="term" value="P:IMP metabolic process"/>
    <property type="evidence" value="ECO:0007669"/>
    <property type="project" value="TreeGrafter"/>
</dbReference>
<dbReference type="InterPro" id="IPR049059">
    <property type="entry name" value="NAD_Glu_DH_HM1"/>
</dbReference>
<reference evidence="8" key="2">
    <citation type="journal article" date="2018" name="Sci. Data">
        <title>The draft genome sequence of cork oak.</title>
        <authorList>
            <person name="Ramos A.M."/>
            <person name="Usie A."/>
            <person name="Barbosa P."/>
            <person name="Barros P.M."/>
            <person name="Capote T."/>
            <person name="Chaves I."/>
            <person name="Simoes F."/>
            <person name="Abreu I."/>
            <person name="Carrasquinho I."/>
            <person name="Faro C."/>
            <person name="Guimaraes J.B."/>
            <person name="Mendonca D."/>
            <person name="Nobrega F."/>
            <person name="Rodrigues L."/>
            <person name="Saibo N.J.M."/>
            <person name="Varela M.C."/>
            <person name="Egas C."/>
            <person name="Matos J."/>
            <person name="Miguel C.M."/>
            <person name="Oliveira M.M."/>
            <person name="Ricardo C.P."/>
            <person name="Goncalves S."/>
        </authorList>
    </citation>
    <scope>NUCLEOTIDE SEQUENCE [LARGE SCALE GENOMIC DNA]</scope>
    <source>
        <strain evidence="8">HL8</strain>
    </source>
</reference>
<reference evidence="8" key="3">
    <citation type="submission" date="2023-07" db="EMBL/GenBank/DDBJ databases">
        <title>An improved reference 1 genome and first organelle genomes of Quercus suber.</title>
        <authorList>
            <consortium name="Genosuber Consortium"/>
            <person name="Usie A."/>
            <person name="Serra O."/>
            <person name="Barros P."/>
        </authorList>
    </citation>
    <scope>NUCLEOTIDE SEQUENCE</scope>
    <source>
        <strain evidence="8">HL8</strain>
        <tissue evidence="8">Leaves</tissue>
    </source>
</reference>
<dbReference type="PANTHER" id="PTHR11846:SF0">
    <property type="entry name" value="ADENYLOSUCCINATE SYNTHETASE"/>
    <property type="match status" value="1"/>
</dbReference>
<name>A0AAW0MDG9_QUESU</name>
<comment type="similarity">
    <text evidence="7">Belongs to the adenylosuccinate synthetase family.</text>
</comment>
<accession>A0AAW0MDG9</accession>
<keyword evidence="2 7" id="KW-0479">Metal-binding</keyword>
<evidence type="ECO:0000256" key="2">
    <source>
        <dbReference type="ARBA" id="ARBA00022723"/>
    </source>
</evidence>
<comment type="caution">
    <text evidence="8">The sequence shown here is derived from an EMBL/GenBank/DDBJ whole genome shotgun (WGS) entry which is preliminary data.</text>
</comment>
<comment type="pathway">
    <text evidence="7">Purine metabolism; AMP biosynthesis via de novo pathway; AMP from IMP: step 1/2.</text>
</comment>
<evidence type="ECO:0000256" key="3">
    <source>
        <dbReference type="ARBA" id="ARBA00022741"/>
    </source>
</evidence>
<dbReference type="Pfam" id="PF00709">
    <property type="entry name" value="Adenylsucc_synt"/>
    <property type="match status" value="1"/>
</dbReference>
<keyword evidence="6 7" id="KW-0342">GTP-binding</keyword>
<keyword evidence="5 7" id="KW-0460">Magnesium</keyword>
<comment type="catalytic activity">
    <reaction evidence="7">
        <text>IMP + L-aspartate + GTP = N(6)-(1,2-dicarboxyethyl)-AMP + GDP + phosphate + 2 H(+)</text>
        <dbReference type="Rhea" id="RHEA:15753"/>
        <dbReference type="ChEBI" id="CHEBI:15378"/>
        <dbReference type="ChEBI" id="CHEBI:29991"/>
        <dbReference type="ChEBI" id="CHEBI:37565"/>
        <dbReference type="ChEBI" id="CHEBI:43474"/>
        <dbReference type="ChEBI" id="CHEBI:57567"/>
        <dbReference type="ChEBI" id="CHEBI:58053"/>
        <dbReference type="ChEBI" id="CHEBI:58189"/>
        <dbReference type="EC" id="6.3.4.4"/>
    </reaction>
</comment>
<reference evidence="8" key="1">
    <citation type="submission" date="2017-12" db="EMBL/GenBank/DDBJ databases">
        <authorList>
            <person name="Barbosa P."/>
            <person name="Usie A."/>
            <person name="Ramos A.M."/>
        </authorList>
    </citation>
    <scope>NUCLEOTIDE SEQUENCE</scope>
    <source>
        <strain evidence="8">HL8</strain>
        <tissue evidence="8">Leaves</tissue>
    </source>
</reference>
<evidence type="ECO:0000256" key="4">
    <source>
        <dbReference type="ARBA" id="ARBA00022755"/>
    </source>
</evidence>
<dbReference type="InterPro" id="IPR001114">
    <property type="entry name" value="Adenylosuccinate_synthetase"/>
</dbReference>
<dbReference type="AlphaFoldDB" id="A0AAW0MDG9"/>
<comment type="function">
    <text evidence="7">Plays an important role in the de novo pathway of purine nucleotide biosynthesis.</text>
</comment>
<dbReference type="Pfam" id="PF21073">
    <property type="entry name" value="GDH_HM1"/>
    <property type="match status" value="1"/>
</dbReference>
<dbReference type="InterPro" id="IPR042109">
    <property type="entry name" value="Adenylosuccinate_synth_dom1"/>
</dbReference>
<keyword evidence="1 7" id="KW-0436">Ligase</keyword>
<dbReference type="GO" id="GO:0005525">
    <property type="term" value="F:GTP binding"/>
    <property type="evidence" value="ECO:0007669"/>
    <property type="project" value="UniProtKB-KW"/>
</dbReference>
<evidence type="ECO:0000256" key="5">
    <source>
        <dbReference type="ARBA" id="ARBA00022842"/>
    </source>
</evidence>
<keyword evidence="4 7" id="KW-0658">Purine biosynthesis</keyword>